<dbReference type="AlphaFoldDB" id="A0A9N9P9E9"/>
<organism evidence="1 2">
    <name type="scientific">Cetraspora pellucida</name>
    <dbReference type="NCBI Taxonomy" id="1433469"/>
    <lineage>
        <taxon>Eukaryota</taxon>
        <taxon>Fungi</taxon>
        <taxon>Fungi incertae sedis</taxon>
        <taxon>Mucoromycota</taxon>
        <taxon>Glomeromycotina</taxon>
        <taxon>Glomeromycetes</taxon>
        <taxon>Diversisporales</taxon>
        <taxon>Gigasporaceae</taxon>
        <taxon>Cetraspora</taxon>
    </lineage>
</organism>
<protein>
    <submittedName>
        <fullName evidence="1">22293_t:CDS:1</fullName>
    </submittedName>
</protein>
<proteinExistence type="predicted"/>
<gene>
    <name evidence="1" type="ORF">CPELLU_LOCUS17301</name>
</gene>
<keyword evidence="2" id="KW-1185">Reference proteome</keyword>
<feature type="non-terminal residue" evidence="1">
    <location>
        <position position="1"/>
    </location>
</feature>
<sequence>NNNIKLSVADLDSSVLPQINKFLELNNLYIPTVEELSDTKIVKLVIAEQQHKEHNSNNLDKEPLTIPASKGLVDLKKFLEFFE</sequence>
<reference evidence="1" key="1">
    <citation type="submission" date="2021-06" db="EMBL/GenBank/DDBJ databases">
        <authorList>
            <person name="Kallberg Y."/>
            <person name="Tangrot J."/>
            <person name="Rosling A."/>
        </authorList>
    </citation>
    <scope>NUCLEOTIDE SEQUENCE</scope>
    <source>
        <strain evidence="1">FL966</strain>
    </source>
</reference>
<comment type="caution">
    <text evidence="1">The sequence shown here is derived from an EMBL/GenBank/DDBJ whole genome shotgun (WGS) entry which is preliminary data.</text>
</comment>
<dbReference type="EMBL" id="CAJVQA010028766">
    <property type="protein sequence ID" value="CAG8795329.1"/>
    <property type="molecule type" value="Genomic_DNA"/>
</dbReference>
<name>A0A9N9P9E9_9GLOM</name>
<dbReference type="OrthoDB" id="2426062at2759"/>
<evidence type="ECO:0000313" key="1">
    <source>
        <dbReference type="EMBL" id="CAG8795329.1"/>
    </source>
</evidence>
<dbReference type="Proteomes" id="UP000789759">
    <property type="component" value="Unassembled WGS sequence"/>
</dbReference>
<accession>A0A9N9P9E9</accession>
<evidence type="ECO:0000313" key="2">
    <source>
        <dbReference type="Proteomes" id="UP000789759"/>
    </source>
</evidence>